<reference evidence="1 2" key="1">
    <citation type="submission" date="2019-04" db="EMBL/GenBank/DDBJ databases">
        <title>Flavobacterium sp. strain DS2-A Genome sequencing and assembly.</title>
        <authorList>
            <person name="Kim I."/>
        </authorList>
    </citation>
    <scope>NUCLEOTIDE SEQUENCE [LARGE SCALE GENOMIC DNA]</scope>
    <source>
        <strain evidence="1 2">DS2-A</strain>
    </source>
</reference>
<accession>A0A4Z0LA27</accession>
<dbReference type="EMBL" id="SRLH01000004">
    <property type="protein sequence ID" value="TGD58070.1"/>
    <property type="molecule type" value="Genomic_DNA"/>
</dbReference>
<comment type="caution">
    <text evidence="1">The sequence shown here is derived from an EMBL/GenBank/DDBJ whole genome shotgun (WGS) entry which is preliminary data.</text>
</comment>
<organism evidence="1 2">
    <name type="scientific">Flavobacterium humi</name>
    <dbReference type="NCBI Taxonomy" id="2562683"/>
    <lineage>
        <taxon>Bacteria</taxon>
        <taxon>Pseudomonadati</taxon>
        <taxon>Bacteroidota</taxon>
        <taxon>Flavobacteriia</taxon>
        <taxon>Flavobacteriales</taxon>
        <taxon>Flavobacteriaceae</taxon>
        <taxon>Flavobacterium</taxon>
    </lineage>
</organism>
<evidence type="ECO:0000313" key="1">
    <source>
        <dbReference type="EMBL" id="TGD58070.1"/>
    </source>
</evidence>
<dbReference type="InterPro" id="IPR023146">
    <property type="entry name" value="YfbU_alpha-helical_sf"/>
</dbReference>
<sequence>MIPETLSIVERQILANQFRILSKIGNDSQNYEMKIEILENGYTEQYYEVFDLNIEEIPLEICEETTQILLMYRRIEDAIQLLSDKEKNEFDLEKIKFEGFDAKKDPHYHYMLFMIDNMSMWPEYKGQYINSHCEYQLSKYKRMLEYQTFLLDNDQYDLNKENLEHLIDVVVNPRNKRAIQLVR</sequence>
<evidence type="ECO:0000313" key="2">
    <source>
        <dbReference type="Proteomes" id="UP000297407"/>
    </source>
</evidence>
<dbReference type="RefSeq" id="WP_135526240.1">
    <property type="nucleotide sequence ID" value="NZ_SRLH01000004.1"/>
</dbReference>
<dbReference type="Pfam" id="PF03887">
    <property type="entry name" value="YfbU"/>
    <property type="match status" value="1"/>
</dbReference>
<dbReference type="InterPro" id="IPR005587">
    <property type="entry name" value="UPF0304_YfbU"/>
</dbReference>
<dbReference type="NCBIfam" id="NF003936">
    <property type="entry name" value="PRK05445.1"/>
    <property type="match status" value="1"/>
</dbReference>
<dbReference type="InterPro" id="IPR023145">
    <property type="entry name" value="YfbU_helix-hairpin_sf"/>
</dbReference>
<dbReference type="Gene3D" id="1.10.287.680">
    <property type="entry name" value="Helix hairpin bin"/>
    <property type="match status" value="1"/>
</dbReference>
<keyword evidence="2" id="KW-1185">Reference proteome</keyword>
<gene>
    <name evidence="1" type="ORF">E4635_08660</name>
</gene>
<dbReference type="AlphaFoldDB" id="A0A4Z0LA27"/>
<dbReference type="Gene3D" id="1.10.3190.10">
    <property type="entry name" value="yfbu gene product, domain 2"/>
    <property type="match status" value="1"/>
</dbReference>
<proteinExistence type="predicted"/>
<dbReference type="OrthoDB" id="1374323at2"/>
<dbReference type="Proteomes" id="UP000297407">
    <property type="component" value="Unassembled WGS sequence"/>
</dbReference>
<protein>
    <submittedName>
        <fullName evidence="1">YfbU family protein</fullName>
    </submittedName>
</protein>
<dbReference type="SUPFAM" id="SSF116960">
    <property type="entry name" value="YfbU-like"/>
    <property type="match status" value="1"/>
</dbReference>
<name>A0A4Z0LA27_9FLAO</name>